<proteinExistence type="inferred from homology"/>
<feature type="transmembrane region" description="Helical" evidence="7">
    <location>
        <begin position="87"/>
        <end position="108"/>
    </location>
</feature>
<keyword evidence="4 7" id="KW-0812">Transmembrane</keyword>
<sequence length="254" mass="28624">MASYGTTTHRPSPNSPPPPPSQDNESENPSPKKLYTFSFSFPFNIPSTPESAAVRIIRNLENFSLYYAVFVWTVLFITLIPQRKVSVIYLVAMTEVTFLYFVLLRAFPDSVILHRTIDKRLVLFLVFVITALELILTRAAIHLFVVLAATVPIVMVHAVLSKRELDVIVHEGDGELARLVQEKLGDDGSLSENMLSSATFRLTESEKATDPLGRTWAQLSSSLAYYVQAWIRRPPLQHTFQPLKHNVDPDANKN</sequence>
<evidence type="ECO:0000256" key="6">
    <source>
        <dbReference type="ARBA" id="ARBA00023136"/>
    </source>
</evidence>
<dbReference type="PANTHER" id="PTHR38519">
    <property type="entry name" value="PRA1 FAMILY PROTEIN"/>
    <property type="match status" value="1"/>
</dbReference>
<evidence type="ECO:0000256" key="4">
    <source>
        <dbReference type="ARBA" id="ARBA00022692"/>
    </source>
</evidence>
<comment type="subcellular location">
    <subcellularLocation>
        <location evidence="2 7">Membrane</location>
        <topology evidence="2 7">Multi-pass membrane protein</topology>
    </subcellularLocation>
</comment>
<dbReference type="Proteomes" id="UP001318860">
    <property type="component" value="Unassembled WGS sequence"/>
</dbReference>
<gene>
    <name evidence="9" type="ORF">DH2020_002535</name>
</gene>
<evidence type="ECO:0000256" key="2">
    <source>
        <dbReference type="ARBA" id="ARBA00004141"/>
    </source>
</evidence>
<evidence type="ECO:0000256" key="5">
    <source>
        <dbReference type="ARBA" id="ARBA00022989"/>
    </source>
</evidence>
<feature type="transmembrane region" description="Helical" evidence="7">
    <location>
        <begin position="120"/>
        <end position="136"/>
    </location>
</feature>
<evidence type="ECO:0000256" key="7">
    <source>
        <dbReference type="RuleBase" id="RU363107"/>
    </source>
</evidence>
<dbReference type="InterPro" id="IPR004895">
    <property type="entry name" value="Prenylated_rab_accept_PRA1"/>
</dbReference>
<evidence type="ECO:0000313" key="9">
    <source>
        <dbReference type="EMBL" id="KAK6162694.1"/>
    </source>
</evidence>
<feature type="region of interest" description="Disordered" evidence="8">
    <location>
        <begin position="1"/>
        <end position="29"/>
    </location>
</feature>
<comment type="function">
    <text evidence="1 7">May be involved in both secretory and endocytic intracellular trafficking in the endosomal/prevacuolar compartments.</text>
</comment>
<organism evidence="9 10">
    <name type="scientific">Rehmannia glutinosa</name>
    <name type="common">Chinese foxglove</name>
    <dbReference type="NCBI Taxonomy" id="99300"/>
    <lineage>
        <taxon>Eukaryota</taxon>
        <taxon>Viridiplantae</taxon>
        <taxon>Streptophyta</taxon>
        <taxon>Embryophyta</taxon>
        <taxon>Tracheophyta</taxon>
        <taxon>Spermatophyta</taxon>
        <taxon>Magnoliopsida</taxon>
        <taxon>eudicotyledons</taxon>
        <taxon>Gunneridae</taxon>
        <taxon>Pentapetalae</taxon>
        <taxon>asterids</taxon>
        <taxon>lamiids</taxon>
        <taxon>Lamiales</taxon>
        <taxon>Orobanchaceae</taxon>
        <taxon>Rehmannieae</taxon>
        <taxon>Rehmannia</taxon>
    </lineage>
</organism>
<name>A0ABR0XU22_REHGL</name>
<evidence type="ECO:0000256" key="1">
    <source>
        <dbReference type="ARBA" id="ARBA00002501"/>
    </source>
</evidence>
<accession>A0ABR0XU22</accession>
<keyword evidence="10" id="KW-1185">Reference proteome</keyword>
<dbReference type="EMBL" id="JABTTQ020000002">
    <property type="protein sequence ID" value="KAK6162694.1"/>
    <property type="molecule type" value="Genomic_DNA"/>
</dbReference>
<evidence type="ECO:0000313" key="10">
    <source>
        <dbReference type="Proteomes" id="UP001318860"/>
    </source>
</evidence>
<keyword evidence="5 7" id="KW-1133">Transmembrane helix</keyword>
<feature type="transmembrane region" description="Helical" evidence="7">
    <location>
        <begin position="63"/>
        <end position="81"/>
    </location>
</feature>
<comment type="similarity">
    <text evidence="3 7">Belongs to the PRA1 family.</text>
</comment>
<feature type="transmembrane region" description="Helical" evidence="7">
    <location>
        <begin position="142"/>
        <end position="160"/>
    </location>
</feature>
<evidence type="ECO:0000256" key="3">
    <source>
        <dbReference type="ARBA" id="ARBA00006483"/>
    </source>
</evidence>
<keyword evidence="7" id="KW-0813">Transport</keyword>
<dbReference type="Pfam" id="PF03208">
    <property type="entry name" value="PRA1"/>
    <property type="match status" value="1"/>
</dbReference>
<protein>
    <recommendedName>
        <fullName evidence="7">PRA1 family protein</fullName>
    </recommendedName>
</protein>
<comment type="caution">
    <text evidence="9">The sequence shown here is derived from an EMBL/GenBank/DDBJ whole genome shotgun (WGS) entry which is preliminary data.</text>
</comment>
<feature type="compositionally biased region" description="Polar residues" evidence="8">
    <location>
        <begin position="1"/>
        <end position="10"/>
    </location>
</feature>
<keyword evidence="6 7" id="KW-0472">Membrane</keyword>
<evidence type="ECO:0000256" key="8">
    <source>
        <dbReference type="SAM" id="MobiDB-lite"/>
    </source>
</evidence>
<reference evidence="9 10" key="1">
    <citation type="journal article" date="2021" name="Comput. Struct. Biotechnol. J.">
        <title>De novo genome assembly of the potent medicinal plant Rehmannia glutinosa using nanopore technology.</title>
        <authorList>
            <person name="Ma L."/>
            <person name="Dong C."/>
            <person name="Song C."/>
            <person name="Wang X."/>
            <person name="Zheng X."/>
            <person name="Niu Y."/>
            <person name="Chen S."/>
            <person name="Feng W."/>
        </authorList>
    </citation>
    <scope>NUCLEOTIDE SEQUENCE [LARGE SCALE GENOMIC DNA]</scope>
    <source>
        <strain evidence="9">DH-2019</strain>
    </source>
</reference>
<dbReference type="PANTHER" id="PTHR38519:SF3">
    <property type="entry name" value="PRA1 FAMILY PROTEIN"/>
    <property type="match status" value="1"/>
</dbReference>